<proteinExistence type="inferred from homology"/>
<dbReference type="InterPro" id="IPR003509">
    <property type="entry name" value="UPF0102_YraN-like"/>
</dbReference>
<dbReference type="SUPFAM" id="SSF52980">
    <property type="entry name" value="Restriction endonuclease-like"/>
    <property type="match status" value="1"/>
</dbReference>
<protein>
    <recommendedName>
        <fullName evidence="2">UPF0102 protein Nkreftii_001165</fullName>
    </recommendedName>
</protein>
<dbReference type="NCBIfam" id="TIGR00252">
    <property type="entry name" value="YraN family protein"/>
    <property type="match status" value="1"/>
</dbReference>
<evidence type="ECO:0000256" key="1">
    <source>
        <dbReference type="ARBA" id="ARBA00006738"/>
    </source>
</evidence>
<dbReference type="NCBIfam" id="NF009154">
    <property type="entry name" value="PRK12497.3-3"/>
    <property type="match status" value="1"/>
</dbReference>
<dbReference type="InterPro" id="IPR011856">
    <property type="entry name" value="tRNA_endonuc-like_dom_sf"/>
</dbReference>
<dbReference type="PANTHER" id="PTHR34039">
    <property type="entry name" value="UPF0102 PROTEIN YRAN"/>
    <property type="match status" value="1"/>
</dbReference>
<evidence type="ECO:0000313" key="4">
    <source>
        <dbReference type="Proteomes" id="UP000593737"/>
    </source>
</evidence>
<dbReference type="EMBL" id="CP047423">
    <property type="protein sequence ID" value="QPD03391.1"/>
    <property type="molecule type" value="Genomic_DNA"/>
</dbReference>
<dbReference type="CDD" id="cd20736">
    <property type="entry name" value="PoNe_Nuclease"/>
    <property type="match status" value="1"/>
</dbReference>
<sequence>MAVPDQRHVFGQTSENLAEQLLRAKGYRILDRNVRTSIGELDLVAEDRGVVVFVEVKGRATQAFGGALLAVNHRKRAKLTKLAAQYLARRHWSDKVCRFDVVLVHGRPSAQGQIEHFQNAFDVTER</sequence>
<dbReference type="PANTHER" id="PTHR34039:SF1">
    <property type="entry name" value="UPF0102 PROTEIN YRAN"/>
    <property type="match status" value="1"/>
</dbReference>
<evidence type="ECO:0000256" key="2">
    <source>
        <dbReference type="HAMAP-Rule" id="MF_00048"/>
    </source>
</evidence>
<gene>
    <name evidence="3" type="ORF">Nkreftii_001165</name>
</gene>
<dbReference type="NCBIfam" id="NF009150">
    <property type="entry name" value="PRK12497.1-3"/>
    <property type="match status" value="1"/>
</dbReference>
<evidence type="ECO:0000313" key="3">
    <source>
        <dbReference type="EMBL" id="QPD03391.1"/>
    </source>
</evidence>
<dbReference type="Gene3D" id="3.40.1350.10">
    <property type="match status" value="1"/>
</dbReference>
<dbReference type="InterPro" id="IPR011335">
    <property type="entry name" value="Restrct_endonuc-II-like"/>
</dbReference>
<accession>A0A7S8IYP4</accession>
<organism evidence="3 4">
    <name type="scientific">Candidatus Nitrospira kreftii</name>
    <dbReference type="NCBI Taxonomy" id="2652173"/>
    <lineage>
        <taxon>Bacteria</taxon>
        <taxon>Pseudomonadati</taxon>
        <taxon>Nitrospirota</taxon>
        <taxon>Nitrospiria</taxon>
        <taxon>Nitrospirales</taxon>
        <taxon>Nitrospiraceae</taxon>
        <taxon>Nitrospira</taxon>
    </lineage>
</organism>
<dbReference type="Proteomes" id="UP000593737">
    <property type="component" value="Chromosome"/>
</dbReference>
<dbReference type="HAMAP" id="MF_00048">
    <property type="entry name" value="UPF0102"/>
    <property type="match status" value="1"/>
</dbReference>
<dbReference type="KEGG" id="nkf:Nkreftii_001165"/>
<name>A0A7S8IYP4_9BACT</name>
<dbReference type="AlphaFoldDB" id="A0A7S8IYP4"/>
<comment type="similarity">
    <text evidence="1 2">Belongs to the UPF0102 family.</text>
</comment>
<dbReference type="GO" id="GO:0003676">
    <property type="term" value="F:nucleic acid binding"/>
    <property type="evidence" value="ECO:0007669"/>
    <property type="project" value="InterPro"/>
</dbReference>
<reference evidence="3 4" key="1">
    <citation type="journal article" date="2020" name="ISME J.">
        <title>Enrichment and physiological characterization of a novel comammox Nitrospira indicates ammonium inhibition of complete nitrification.</title>
        <authorList>
            <person name="Sakoula D."/>
            <person name="Koch H."/>
            <person name="Frank J."/>
            <person name="Jetten M.S.M."/>
            <person name="van Kessel M.A.H.J."/>
            <person name="Lucker S."/>
        </authorList>
    </citation>
    <scope>NUCLEOTIDE SEQUENCE [LARGE SCALE GENOMIC DNA]</scope>
    <source>
        <strain evidence="3">Comreactor17</strain>
    </source>
</reference>
<dbReference type="Pfam" id="PF02021">
    <property type="entry name" value="UPF0102"/>
    <property type="match status" value="1"/>
</dbReference>